<keyword evidence="1" id="KW-0238">DNA-binding</keyword>
<evidence type="ECO:0000259" key="3">
    <source>
        <dbReference type="PROSITE" id="PS50943"/>
    </source>
</evidence>
<name>A0A1G2UUF3_9BACT</name>
<reference evidence="4 5" key="1">
    <citation type="journal article" date="2016" name="Nat. Commun.">
        <title>Thousands of microbial genomes shed light on interconnected biogeochemical processes in an aquifer system.</title>
        <authorList>
            <person name="Anantharaman K."/>
            <person name="Brown C.T."/>
            <person name="Hug L.A."/>
            <person name="Sharon I."/>
            <person name="Castelle C.J."/>
            <person name="Probst A.J."/>
            <person name="Thomas B.C."/>
            <person name="Singh A."/>
            <person name="Wilkins M.J."/>
            <person name="Karaoz U."/>
            <person name="Brodie E.L."/>
            <person name="Williams K.H."/>
            <person name="Hubbard S.S."/>
            <person name="Banfield J.F."/>
        </authorList>
    </citation>
    <scope>NUCLEOTIDE SEQUENCE [LARGE SCALE GENOMIC DNA]</scope>
</reference>
<dbReference type="SUPFAM" id="SSF47413">
    <property type="entry name" value="lambda repressor-like DNA-binding domains"/>
    <property type="match status" value="5"/>
</dbReference>
<dbReference type="AlphaFoldDB" id="A0A1G2UUF3"/>
<feature type="domain" description="HTH cro/C1-type" evidence="3">
    <location>
        <begin position="418"/>
        <end position="474"/>
    </location>
</feature>
<feature type="domain" description="HTH cro/C1-type" evidence="3">
    <location>
        <begin position="497"/>
        <end position="552"/>
    </location>
</feature>
<proteinExistence type="predicted"/>
<accession>A0A1G2UUF3</accession>
<gene>
    <name evidence="4" type="ORF">A2Y49_02190</name>
</gene>
<dbReference type="Gene3D" id="1.10.260.40">
    <property type="entry name" value="lambda repressor-like DNA-binding domains"/>
    <property type="match status" value="3"/>
</dbReference>
<dbReference type="InterPro" id="IPR010982">
    <property type="entry name" value="Lambda_DNA-bd_dom_sf"/>
</dbReference>
<dbReference type="CDD" id="cd00093">
    <property type="entry name" value="HTH_XRE"/>
    <property type="match status" value="3"/>
</dbReference>
<dbReference type="Pfam" id="PF01381">
    <property type="entry name" value="HTH_3"/>
    <property type="match status" value="3"/>
</dbReference>
<dbReference type="PANTHER" id="PTHR46797">
    <property type="entry name" value="HTH-TYPE TRANSCRIPTIONAL REGULATOR"/>
    <property type="match status" value="1"/>
</dbReference>
<dbReference type="Proteomes" id="UP000177154">
    <property type="component" value="Unassembled WGS sequence"/>
</dbReference>
<sequence length="569" mass="64646">MRALGGRGKHIKICLCLAQSIIFFELSRPVTEATEFQTTTKRREEAPRLAARTEKRTTPKNHKCYNTNVHFVVCSGEAKPKISFPFFVGSPHTPRRKSKRKEGKFLVFAPATEGSGRGAHHWSFRLKKVRAKDTISPKPKPKQEPTTELGLLIRNRREELGLTIETFAKKLKISLAQAKCLETRIAERMKYKLFEPLLRVLELKPSDLGRFVGWTKNESLTSLGQVIRSRRKELGFSLASLGQKLGITRERVRQIENNRSSFSNKGNKLKKIAKILNLNFSELQALQPARRFKRGKIGTDTFGGFLTARRVELHLTQYELAERVGISPNTKPKQEPTTELGLLIRNRREELGLTIETFAKKLKISLAQAKCLETRIAERMKYKLFEPLLRVLELKPSDLGRFVGWTKNESLTSLGQVIRSRRKELGFSLASLGQKLGITRERVRQIENNRSSFSNKGNKLKKIAKILNLNFSELQALQPARRFKRGKIGTDTFGGFLTARRVELHLTQYELAERVGISPNTICATELGKFVPNSDMLGKMATALDCVIPSQLILIPRKRGRPRKDLINS</sequence>
<evidence type="ECO:0000313" key="5">
    <source>
        <dbReference type="Proteomes" id="UP000177154"/>
    </source>
</evidence>
<dbReference type="SMART" id="SM00530">
    <property type="entry name" value="HTH_XRE"/>
    <property type="match status" value="5"/>
</dbReference>
<feature type="domain" description="HTH cro/C1-type" evidence="3">
    <location>
        <begin position="344"/>
        <end position="399"/>
    </location>
</feature>
<dbReference type="InterPro" id="IPR050807">
    <property type="entry name" value="TransReg_Diox_bact_type"/>
</dbReference>
<evidence type="ECO:0000256" key="2">
    <source>
        <dbReference type="SAM" id="MobiDB-lite"/>
    </source>
</evidence>
<dbReference type="InterPro" id="IPR001387">
    <property type="entry name" value="Cro/C1-type_HTH"/>
</dbReference>
<feature type="compositionally biased region" description="Basic and acidic residues" evidence="2">
    <location>
        <begin position="41"/>
        <end position="54"/>
    </location>
</feature>
<dbReference type="GO" id="GO:0003677">
    <property type="term" value="F:DNA binding"/>
    <property type="evidence" value="ECO:0007669"/>
    <property type="project" value="UniProtKB-KW"/>
</dbReference>
<evidence type="ECO:0000313" key="4">
    <source>
        <dbReference type="EMBL" id="OHB13004.1"/>
    </source>
</evidence>
<organism evidence="4 5">
    <name type="scientific">Candidatus Zambryskibacteria bacterium RIFCSPLOWO2_12_39_8</name>
    <dbReference type="NCBI Taxonomy" id="1802774"/>
    <lineage>
        <taxon>Bacteria</taxon>
        <taxon>Candidatus Zambryskiibacteriota</taxon>
    </lineage>
</organism>
<feature type="domain" description="HTH cro/C1-type" evidence="3">
    <location>
        <begin position="153"/>
        <end position="208"/>
    </location>
</feature>
<feature type="domain" description="HTH cro/C1-type" evidence="3">
    <location>
        <begin position="306"/>
        <end position="330"/>
    </location>
</feature>
<dbReference type="PANTHER" id="PTHR46797:SF1">
    <property type="entry name" value="METHYLPHOSPHONATE SYNTHASE"/>
    <property type="match status" value="1"/>
</dbReference>
<dbReference type="GO" id="GO:0003700">
    <property type="term" value="F:DNA-binding transcription factor activity"/>
    <property type="evidence" value="ECO:0007669"/>
    <property type="project" value="TreeGrafter"/>
</dbReference>
<dbReference type="GO" id="GO:0005829">
    <property type="term" value="C:cytosol"/>
    <property type="evidence" value="ECO:0007669"/>
    <property type="project" value="TreeGrafter"/>
</dbReference>
<feature type="region of interest" description="Disordered" evidence="2">
    <location>
        <begin position="34"/>
        <end position="54"/>
    </location>
</feature>
<dbReference type="EMBL" id="MHWR01000028">
    <property type="protein sequence ID" value="OHB13004.1"/>
    <property type="molecule type" value="Genomic_DNA"/>
</dbReference>
<evidence type="ECO:0000256" key="1">
    <source>
        <dbReference type="ARBA" id="ARBA00023125"/>
    </source>
</evidence>
<dbReference type="PROSITE" id="PS50943">
    <property type="entry name" value="HTH_CROC1"/>
    <property type="match status" value="6"/>
</dbReference>
<comment type="caution">
    <text evidence="4">The sequence shown here is derived from an EMBL/GenBank/DDBJ whole genome shotgun (WGS) entry which is preliminary data.</text>
</comment>
<feature type="domain" description="HTH cro/C1-type" evidence="3">
    <location>
        <begin position="227"/>
        <end position="283"/>
    </location>
</feature>
<protein>
    <recommendedName>
        <fullName evidence="3">HTH cro/C1-type domain-containing protein</fullName>
    </recommendedName>
</protein>